<name>A0A2T4UEP0_9ACTN</name>
<evidence type="ECO:0000256" key="1">
    <source>
        <dbReference type="ARBA" id="ARBA00005272"/>
    </source>
</evidence>
<keyword evidence="9" id="KW-1185">Reference proteome</keyword>
<evidence type="ECO:0000256" key="6">
    <source>
        <dbReference type="SAM" id="MobiDB-lite"/>
    </source>
</evidence>
<dbReference type="RefSeq" id="WP_107569967.1">
    <property type="nucleotide sequence ID" value="NZ_PYYB01000002.1"/>
</dbReference>
<evidence type="ECO:0000313" key="8">
    <source>
        <dbReference type="EMBL" id="PTL56248.1"/>
    </source>
</evidence>
<evidence type="ECO:0000313" key="9">
    <source>
        <dbReference type="Proteomes" id="UP000240739"/>
    </source>
</evidence>
<dbReference type="PANTHER" id="PTHR43706:SF45">
    <property type="entry name" value="NADH DEHYDROGENASE-LIKE PROTEIN RV1812C"/>
    <property type="match status" value="1"/>
</dbReference>
<proteinExistence type="inferred from homology"/>
<feature type="region of interest" description="Disordered" evidence="6">
    <location>
        <begin position="418"/>
        <end position="450"/>
    </location>
</feature>
<dbReference type="EMBL" id="PYYB01000002">
    <property type="protein sequence ID" value="PTL56248.1"/>
    <property type="molecule type" value="Genomic_DNA"/>
</dbReference>
<evidence type="ECO:0000256" key="2">
    <source>
        <dbReference type="ARBA" id="ARBA00022630"/>
    </source>
</evidence>
<dbReference type="PRINTS" id="PR00368">
    <property type="entry name" value="FADPNR"/>
</dbReference>
<feature type="domain" description="FAD/NAD(P)-binding" evidence="7">
    <location>
        <begin position="4"/>
        <end position="329"/>
    </location>
</feature>
<protein>
    <submittedName>
        <fullName evidence="8">NAD(P)/FAD-dependent oxidoreductase</fullName>
    </submittedName>
</protein>
<dbReference type="InterPro" id="IPR045024">
    <property type="entry name" value="NDH-2"/>
</dbReference>
<dbReference type="AlphaFoldDB" id="A0A2T4UEP0"/>
<evidence type="ECO:0000256" key="4">
    <source>
        <dbReference type="ARBA" id="ARBA00023002"/>
    </source>
</evidence>
<dbReference type="Pfam" id="PF07992">
    <property type="entry name" value="Pyr_redox_2"/>
    <property type="match status" value="1"/>
</dbReference>
<keyword evidence="4" id="KW-0560">Oxidoreductase</keyword>
<dbReference type="PANTHER" id="PTHR43706">
    <property type="entry name" value="NADH DEHYDROGENASE"/>
    <property type="match status" value="1"/>
</dbReference>
<keyword evidence="3" id="KW-0274">FAD</keyword>
<keyword evidence="2" id="KW-0285">Flavoprotein</keyword>
<reference evidence="8 9" key="1">
    <citation type="submission" date="2018-03" db="EMBL/GenBank/DDBJ databases">
        <title>Aquarubrobacter algicola gen. nov., sp. nov., a novel actinobacterium isolated from shallow eutrophic lake during the end of cyanobacterial harmful algal blooms.</title>
        <authorList>
            <person name="Chun S.J."/>
        </authorList>
    </citation>
    <scope>NUCLEOTIDE SEQUENCE [LARGE SCALE GENOMIC DNA]</scope>
    <source>
        <strain evidence="8 9">Seoho-28</strain>
    </source>
</reference>
<dbReference type="PRINTS" id="PR00411">
    <property type="entry name" value="PNDRDTASEI"/>
</dbReference>
<dbReference type="Gene3D" id="3.50.50.100">
    <property type="match status" value="1"/>
</dbReference>
<evidence type="ECO:0000256" key="3">
    <source>
        <dbReference type="ARBA" id="ARBA00022827"/>
    </source>
</evidence>
<sequence length="450" mass="48607">MAWNVVIAGGGFGGFAAARTLERVLPKHSARITVVTDQNFMLYTPLLPGAAAGTLEPRHVVVPLREELREGTDLRLGRVTSADPAEKTITVQSVHGRSEVLPYDQLIVALGAVNRTLPVPGLEEHAMGFKDLPEAIRLRNHVIRTLEAAESTEDPSERAAWLTYVFVGAGYAGLEGLAELQDFAADVLELYPRCRTHGIRWILVEAREQVMPEIQRDLASFAETELRSRGIEIRTSTTLEEVTADTARLSDGEVVRTRTVVWTAGVKPAPVVAELGLPLGKGGRIEVDATMKVAGVDGVWAIGDAAGVPDPARKGEACPPTAQHAIRQGRRVAKNVAAALGTGRVRPFTFKTKGVFVDMGRYQAVASTMGIKWRGLPAWWLARTYHLMAMPGTKRRLRLLLDWNVGLLFGRDTSELGRLGHPARLEPPTATSAPAPDTASATEEPSGPGV</sequence>
<keyword evidence="5" id="KW-0520">NAD</keyword>
<gene>
    <name evidence="8" type="ORF">C7Y72_14805</name>
</gene>
<organism evidence="8 9">
    <name type="scientific">Paraconexibacter algicola</name>
    <dbReference type="NCBI Taxonomy" id="2133960"/>
    <lineage>
        <taxon>Bacteria</taxon>
        <taxon>Bacillati</taxon>
        <taxon>Actinomycetota</taxon>
        <taxon>Thermoleophilia</taxon>
        <taxon>Solirubrobacterales</taxon>
        <taxon>Paraconexibacteraceae</taxon>
        <taxon>Paraconexibacter</taxon>
    </lineage>
</organism>
<accession>A0A2T4UEP0</accession>
<dbReference type="InterPro" id="IPR023753">
    <property type="entry name" value="FAD/NAD-binding_dom"/>
</dbReference>
<dbReference type="Proteomes" id="UP000240739">
    <property type="component" value="Unassembled WGS sequence"/>
</dbReference>
<feature type="compositionally biased region" description="Low complexity" evidence="6">
    <location>
        <begin position="426"/>
        <end position="450"/>
    </location>
</feature>
<dbReference type="OrthoDB" id="9781621at2"/>
<dbReference type="GO" id="GO:0003954">
    <property type="term" value="F:NADH dehydrogenase activity"/>
    <property type="evidence" value="ECO:0007669"/>
    <property type="project" value="InterPro"/>
</dbReference>
<evidence type="ECO:0000256" key="5">
    <source>
        <dbReference type="ARBA" id="ARBA00023027"/>
    </source>
</evidence>
<comment type="caution">
    <text evidence="8">The sequence shown here is derived from an EMBL/GenBank/DDBJ whole genome shotgun (WGS) entry which is preliminary data.</text>
</comment>
<evidence type="ECO:0000259" key="7">
    <source>
        <dbReference type="Pfam" id="PF07992"/>
    </source>
</evidence>
<dbReference type="InterPro" id="IPR036188">
    <property type="entry name" value="FAD/NAD-bd_sf"/>
</dbReference>
<dbReference type="SUPFAM" id="SSF51905">
    <property type="entry name" value="FAD/NAD(P)-binding domain"/>
    <property type="match status" value="1"/>
</dbReference>
<comment type="similarity">
    <text evidence="1">Belongs to the NADH dehydrogenase family.</text>
</comment>